<dbReference type="Gene3D" id="1.50.10.10">
    <property type="match status" value="1"/>
</dbReference>
<keyword evidence="1" id="KW-1133">Transmembrane helix</keyword>
<accession>A0A1T2XH60</accession>
<dbReference type="GO" id="GO:0005975">
    <property type="term" value="P:carbohydrate metabolic process"/>
    <property type="evidence" value="ECO:0007669"/>
    <property type="project" value="InterPro"/>
</dbReference>
<dbReference type="RefSeq" id="WP_078498229.1">
    <property type="nucleotide sequence ID" value="NZ_MSZX01000003.1"/>
</dbReference>
<evidence type="ECO:0000256" key="1">
    <source>
        <dbReference type="SAM" id="Phobius"/>
    </source>
</evidence>
<proteinExistence type="predicted"/>
<protein>
    <submittedName>
        <fullName evidence="2">Glycosyl hydrolase</fullName>
    </submittedName>
</protein>
<dbReference type="InterPro" id="IPR008928">
    <property type="entry name" value="6-hairpin_glycosidase_sf"/>
</dbReference>
<reference evidence="2 3" key="1">
    <citation type="submission" date="2017-01" db="EMBL/GenBank/DDBJ databases">
        <title>Genome analysis of Paenibacillus selenitrireducens ES3-24.</title>
        <authorList>
            <person name="Xu D."/>
            <person name="Yao R."/>
            <person name="Zheng S."/>
        </authorList>
    </citation>
    <scope>NUCLEOTIDE SEQUENCE [LARGE SCALE GENOMIC DNA]</scope>
    <source>
        <strain evidence="2 3">ES3-24</strain>
    </source>
</reference>
<keyword evidence="3" id="KW-1185">Reference proteome</keyword>
<dbReference type="EMBL" id="MSZX01000003">
    <property type="protein sequence ID" value="OPA79229.1"/>
    <property type="molecule type" value="Genomic_DNA"/>
</dbReference>
<dbReference type="AlphaFoldDB" id="A0A1T2XH60"/>
<gene>
    <name evidence="2" type="ORF">BVG16_09050</name>
</gene>
<sequence length="368" mass="42593">MVFLNRNRTFMILVILLIIVGITIMMVRKDKSMQRASSHTQEFIEQHMVNPNGTIATYLKDAASDHPDIVAGRESLSESLGIWMQYTVLQQDHERFDQSYQLLQKWFIAPQKYITWKLSSDGTSHVNTNALGDDFRIIGALLKAYEQWNQEEYRTTAQEISATLLKSVQKNGYFVDYHDFARDDSSNLLSLVYVDIETLQSMQGQHLMDPSLLQKYMDLLRDMPDDGVFYPKAYDVTTHQYSYDDNVNMIDQLIVANHCAEMDLKPEKLIAFLKNEFKSNHRIMGSYNRVDRSAAVDYESPSVYALAILLALKVDDLTWANQLYDRMITFRDQDVSYRGGYVFDQNTHVFDNLFPLLAEAELHQANAR</sequence>
<dbReference type="OrthoDB" id="1779554at2"/>
<name>A0A1T2XH60_9BACL</name>
<dbReference type="SUPFAM" id="SSF48208">
    <property type="entry name" value="Six-hairpin glycosidases"/>
    <property type="match status" value="1"/>
</dbReference>
<evidence type="ECO:0000313" key="3">
    <source>
        <dbReference type="Proteomes" id="UP000190188"/>
    </source>
</evidence>
<dbReference type="GO" id="GO:0016787">
    <property type="term" value="F:hydrolase activity"/>
    <property type="evidence" value="ECO:0007669"/>
    <property type="project" value="UniProtKB-KW"/>
</dbReference>
<organism evidence="2 3">
    <name type="scientific">Paenibacillus selenitireducens</name>
    <dbReference type="NCBI Taxonomy" id="1324314"/>
    <lineage>
        <taxon>Bacteria</taxon>
        <taxon>Bacillati</taxon>
        <taxon>Bacillota</taxon>
        <taxon>Bacilli</taxon>
        <taxon>Bacillales</taxon>
        <taxon>Paenibacillaceae</taxon>
        <taxon>Paenibacillus</taxon>
    </lineage>
</organism>
<evidence type="ECO:0000313" key="2">
    <source>
        <dbReference type="EMBL" id="OPA79229.1"/>
    </source>
</evidence>
<feature type="transmembrane region" description="Helical" evidence="1">
    <location>
        <begin position="6"/>
        <end position="27"/>
    </location>
</feature>
<dbReference type="STRING" id="1324314.BVG16_09050"/>
<dbReference type="Proteomes" id="UP000190188">
    <property type="component" value="Unassembled WGS sequence"/>
</dbReference>
<comment type="caution">
    <text evidence="2">The sequence shown here is derived from an EMBL/GenBank/DDBJ whole genome shotgun (WGS) entry which is preliminary data.</text>
</comment>
<keyword evidence="1" id="KW-0812">Transmembrane</keyword>
<keyword evidence="2" id="KW-0378">Hydrolase</keyword>
<keyword evidence="1" id="KW-0472">Membrane</keyword>
<dbReference type="InterPro" id="IPR012341">
    <property type="entry name" value="6hp_glycosidase-like_sf"/>
</dbReference>